<proteinExistence type="predicted"/>
<evidence type="ECO:0000313" key="2">
    <source>
        <dbReference type="WBParaSite" id="SSTP_0001036900.1"/>
    </source>
</evidence>
<protein>
    <submittedName>
        <fullName evidence="2">Uncharacterized protein</fullName>
    </submittedName>
</protein>
<dbReference type="AlphaFoldDB" id="A0A0K0ELM5"/>
<dbReference type="WBParaSite" id="SSTP_0001036900.1">
    <property type="protein sequence ID" value="SSTP_0001036900.1"/>
    <property type="gene ID" value="SSTP_0001036900"/>
</dbReference>
<accession>A0A0K0ELM5</accession>
<name>A0A0K0ELM5_STRER</name>
<reference evidence="2" key="1">
    <citation type="submission" date="2015-08" db="UniProtKB">
        <authorList>
            <consortium name="WormBaseParasite"/>
        </authorList>
    </citation>
    <scope>IDENTIFICATION</scope>
</reference>
<organism evidence="2">
    <name type="scientific">Strongyloides stercoralis</name>
    <name type="common">Threadworm</name>
    <dbReference type="NCBI Taxonomy" id="6248"/>
    <lineage>
        <taxon>Eukaryota</taxon>
        <taxon>Metazoa</taxon>
        <taxon>Ecdysozoa</taxon>
        <taxon>Nematoda</taxon>
        <taxon>Chromadorea</taxon>
        <taxon>Rhabditida</taxon>
        <taxon>Tylenchina</taxon>
        <taxon>Panagrolaimomorpha</taxon>
        <taxon>Strongyloidoidea</taxon>
        <taxon>Strongyloididae</taxon>
        <taxon>Strongyloides</taxon>
    </lineage>
</organism>
<feature type="compositionally biased region" description="Basic and acidic residues" evidence="1">
    <location>
        <begin position="1"/>
        <end position="15"/>
    </location>
</feature>
<evidence type="ECO:0000256" key="1">
    <source>
        <dbReference type="SAM" id="MobiDB-lite"/>
    </source>
</evidence>
<feature type="region of interest" description="Disordered" evidence="1">
    <location>
        <begin position="1"/>
        <end position="30"/>
    </location>
</feature>
<sequence>MNKFSRDATVEDLPRRGRSKPACTNENLKKMRDSVNENMKTLLKIRSQELCRIAFVDALENHIGNNEKVAVWCELISANIVGPYFLKIFFS</sequence>